<gene>
    <name evidence="2" type="ORF">BDZ90DRAFT_231605</name>
</gene>
<dbReference type="EMBL" id="KZ819665">
    <property type="protein sequence ID" value="PWN28628.1"/>
    <property type="molecule type" value="Genomic_DNA"/>
</dbReference>
<dbReference type="AlphaFoldDB" id="A0A316UV17"/>
<proteinExistence type="predicted"/>
<protein>
    <submittedName>
        <fullName evidence="2">Uncharacterized protein</fullName>
    </submittedName>
</protein>
<name>A0A316UV17_9BASI</name>
<dbReference type="RefSeq" id="XP_025363240.1">
    <property type="nucleotide sequence ID" value="XM_025505926.1"/>
</dbReference>
<keyword evidence="1" id="KW-0812">Transmembrane</keyword>
<feature type="transmembrane region" description="Helical" evidence="1">
    <location>
        <begin position="60"/>
        <end position="77"/>
    </location>
</feature>
<reference evidence="2 3" key="1">
    <citation type="journal article" date="2018" name="Mol. Biol. Evol.">
        <title>Broad Genomic Sampling Reveals a Smut Pathogenic Ancestry of the Fungal Clade Ustilaginomycotina.</title>
        <authorList>
            <person name="Kijpornyongpan T."/>
            <person name="Mondo S.J."/>
            <person name="Barry K."/>
            <person name="Sandor L."/>
            <person name="Lee J."/>
            <person name="Lipzen A."/>
            <person name="Pangilinan J."/>
            <person name="LaButti K."/>
            <person name="Hainaut M."/>
            <person name="Henrissat B."/>
            <person name="Grigoriev I.V."/>
            <person name="Spatafora J.W."/>
            <person name="Aime M.C."/>
        </authorList>
    </citation>
    <scope>NUCLEOTIDE SEQUENCE [LARGE SCALE GENOMIC DNA]</scope>
    <source>
        <strain evidence="2 3">MCA 5214</strain>
    </source>
</reference>
<dbReference type="GeneID" id="37027749"/>
<dbReference type="Proteomes" id="UP000245884">
    <property type="component" value="Unassembled WGS sequence"/>
</dbReference>
<evidence type="ECO:0000313" key="2">
    <source>
        <dbReference type="EMBL" id="PWN28628.1"/>
    </source>
</evidence>
<keyword evidence="3" id="KW-1185">Reference proteome</keyword>
<sequence length="83" mass="8447">MIAASTRSATLYSAPILRSSVGIGRTSGAMMASPSSSPVAARRTFINGPPGRQPSKTVRNAAMAGILVTVTMGYALMSTTASK</sequence>
<keyword evidence="1" id="KW-0472">Membrane</keyword>
<evidence type="ECO:0000313" key="3">
    <source>
        <dbReference type="Proteomes" id="UP000245884"/>
    </source>
</evidence>
<accession>A0A316UV17</accession>
<evidence type="ECO:0000256" key="1">
    <source>
        <dbReference type="SAM" id="Phobius"/>
    </source>
</evidence>
<keyword evidence="1" id="KW-1133">Transmembrane helix</keyword>
<organism evidence="2 3">
    <name type="scientific">Jaminaea rosea</name>
    <dbReference type="NCBI Taxonomy" id="1569628"/>
    <lineage>
        <taxon>Eukaryota</taxon>
        <taxon>Fungi</taxon>
        <taxon>Dikarya</taxon>
        <taxon>Basidiomycota</taxon>
        <taxon>Ustilaginomycotina</taxon>
        <taxon>Exobasidiomycetes</taxon>
        <taxon>Microstromatales</taxon>
        <taxon>Microstromatales incertae sedis</taxon>
        <taxon>Jaminaea</taxon>
    </lineage>
</organism>